<dbReference type="RefSeq" id="WP_036086874.1">
    <property type="nucleotide sequence ID" value="NZ_CBCSHQ010000010.1"/>
</dbReference>
<dbReference type="Proteomes" id="UP000529446">
    <property type="component" value="Unassembled WGS sequence"/>
</dbReference>
<evidence type="ECO:0000256" key="2">
    <source>
        <dbReference type="ARBA" id="ARBA00009765"/>
    </source>
</evidence>
<reference evidence="7 9" key="1">
    <citation type="submission" date="2014-05" db="EMBL/GenBank/DDBJ databases">
        <title>Novel Listeriaceae from food processing environments.</title>
        <authorList>
            <person name="den Bakker H.C."/>
        </authorList>
    </citation>
    <scope>NUCLEOTIDE SEQUENCE [LARGE SCALE GENOMIC DNA]</scope>
    <source>
        <strain evidence="7 9">FSL A5-0281</strain>
    </source>
</reference>
<name>A0A099W5N9_9LIST</name>
<comment type="similarity">
    <text evidence="2">Belongs to the CorA metal ion transporter (MIT) (TC 1.A.35) family.</text>
</comment>
<keyword evidence="4 6" id="KW-1133">Transmembrane helix</keyword>
<dbReference type="GO" id="GO:0016020">
    <property type="term" value="C:membrane"/>
    <property type="evidence" value="ECO:0007669"/>
    <property type="project" value="UniProtKB-SubCell"/>
</dbReference>
<evidence type="ECO:0000313" key="8">
    <source>
        <dbReference type="EMBL" id="MBC2115198.1"/>
    </source>
</evidence>
<dbReference type="PANTHER" id="PTHR47891:SF2">
    <property type="entry name" value="MAGNESIUM AND COBALT TRANSPORTER"/>
    <property type="match status" value="1"/>
</dbReference>
<evidence type="ECO:0000256" key="3">
    <source>
        <dbReference type="ARBA" id="ARBA00022692"/>
    </source>
</evidence>
<evidence type="ECO:0000256" key="5">
    <source>
        <dbReference type="ARBA" id="ARBA00023136"/>
    </source>
</evidence>
<dbReference type="Proteomes" id="UP000029844">
    <property type="component" value="Unassembled WGS sequence"/>
</dbReference>
<keyword evidence="3 6" id="KW-0812">Transmembrane</keyword>
<sequence length="317" mass="36657">MIEYYKTKENGEMGHIDSFEKGCWVNVIAPSPEEIDFLSKKFDVPKDHILDPLDKEERSRIELKHVEENFKHSLVIIDCPLEAKDEMGFLEFRTIPIGIITTQEAVLTIALKQLPVLEDIMDRRMEQYDTGNHIAFVLQILYAVSYYFLKYLNHLIDHMHFLEKNIRASMKNEELYAFMAIQRSLVFFATALQSNKAILDKMATAEHYTRRTDNMELLQDVIIENKQAIAMTDTYTQIVGGMSDTFSSVIANNLNRVMKFLTSFTIILSLPTIVASIYGMNVKLPFSNQEHAFGLIMIGTLIITIVTTIVFWRKKYF</sequence>
<dbReference type="Gene3D" id="3.30.460.20">
    <property type="entry name" value="CorA soluble domain-like"/>
    <property type="match status" value="1"/>
</dbReference>
<dbReference type="eggNOG" id="COG0598">
    <property type="taxonomic scope" value="Bacteria"/>
</dbReference>
<comment type="caution">
    <text evidence="7">The sequence shown here is derived from an EMBL/GenBank/DDBJ whole genome shotgun (WGS) entry which is preliminary data.</text>
</comment>
<feature type="transmembrane region" description="Helical" evidence="6">
    <location>
        <begin position="260"/>
        <end position="280"/>
    </location>
</feature>
<proteinExistence type="inferred from homology"/>
<dbReference type="GeneID" id="58718016"/>
<keyword evidence="9" id="KW-1185">Reference proteome</keyword>
<dbReference type="CDD" id="cd12827">
    <property type="entry name" value="EcCorA_ZntB-like_u2"/>
    <property type="match status" value="1"/>
</dbReference>
<dbReference type="InterPro" id="IPR047199">
    <property type="entry name" value="CorA-like"/>
</dbReference>
<dbReference type="InterPro" id="IPR045861">
    <property type="entry name" value="CorA_cytoplasmic_dom"/>
</dbReference>
<feature type="transmembrane region" description="Helical" evidence="6">
    <location>
        <begin position="130"/>
        <end position="149"/>
    </location>
</feature>
<dbReference type="EMBL" id="JAARXI010000001">
    <property type="protein sequence ID" value="MBC2115198.1"/>
    <property type="molecule type" value="Genomic_DNA"/>
</dbReference>
<dbReference type="GO" id="GO:0046873">
    <property type="term" value="F:metal ion transmembrane transporter activity"/>
    <property type="evidence" value="ECO:0007669"/>
    <property type="project" value="InterPro"/>
</dbReference>
<dbReference type="AlphaFoldDB" id="A0A099W5N9"/>
<evidence type="ECO:0000313" key="7">
    <source>
        <dbReference type="EMBL" id="KGL39723.1"/>
    </source>
</evidence>
<accession>A0A099W5N9</accession>
<gene>
    <name evidence="7" type="ORF">EP57_11690</name>
    <name evidence="8" type="ORF">HCB06_01075</name>
</gene>
<evidence type="ECO:0000256" key="6">
    <source>
        <dbReference type="SAM" id="Phobius"/>
    </source>
</evidence>
<reference evidence="8 10" key="2">
    <citation type="submission" date="2020-03" db="EMBL/GenBank/DDBJ databases">
        <title>Soil Listeria distribution.</title>
        <authorList>
            <person name="Liao J."/>
            <person name="Wiedmann M."/>
        </authorList>
    </citation>
    <scope>NUCLEOTIDE SEQUENCE [LARGE SCALE GENOMIC DNA]</scope>
    <source>
        <strain evidence="8 10">FSL L7-0360</strain>
    </source>
</reference>
<feature type="transmembrane region" description="Helical" evidence="6">
    <location>
        <begin position="175"/>
        <end position="192"/>
    </location>
</feature>
<evidence type="ECO:0000313" key="10">
    <source>
        <dbReference type="Proteomes" id="UP000529446"/>
    </source>
</evidence>
<organism evidence="7 9">
    <name type="scientific">Listeria booriae</name>
    <dbReference type="NCBI Taxonomy" id="1552123"/>
    <lineage>
        <taxon>Bacteria</taxon>
        <taxon>Bacillati</taxon>
        <taxon>Bacillota</taxon>
        <taxon>Bacilli</taxon>
        <taxon>Bacillales</taxon>
        <taxon>Listeriaceae</taxon>
        <taxon>Listeria</taxon>
    </lineage>
</organism>
<dbReference type="InterPro" id="IPR002523">
    <property type="entry name" value="MgTranspt_CorA/ZnTranspt_ZntB"/>
</dbReference>
<evidence type="ECO:0000313" key="9">
    <source>
        <dbReference type="Proteomes" id="UP000029844"/>
    </source>
</evidence>
<feature type="transmembrane region" description="Helical" evidence="6">
    <location>
        <begin position="292"/>
        <end position="312"/>
    </location>
</feature>
<dbReference type="OrthoDB" id="9803416at2"/>
<dbReference type="STRING" id="1552123.EP57_11690"/>
<evidence type="ECO:0000256" key="1">
    <source>
        <dbReference type="ARBA" id="ARBA00004141"/>
    </source>
</evidence>
<dbReference type="EMBL" id="JNFA01000025">
    <property type="protein sequence ID" value="KGL39723.1"/>
    <property type="molecule type" value="Genomic_DNA"/>
</dbReference>
<comment type="subcellular location">
    <subcellularLocation>
        <location evidence="1">Membrane</location>
        <topology evidence="1">Multi-pass membrane protein</topology>
    </subcellularLocation>
</comment>
<dbReference type="PANTHER" id="PTHR47891">
    <property type="entry name" value="TRANSPORTER-RELATED"/>
    <property type="match status" value="1"/>
</dbReference>
<dbReference type="Pfam" id="PF01544">
    <property type="entry name" value="CorA"/>
    <property type="match status" value="1"/>
</dbReference>
<dbReference type="SUPFAM" id="SSF143865">
    <property type="entry name" value="CorA soluble domain-like"/>
    <property type="match status" value="1"/>
</dbReference>
<dbReference type="SUPFAM" id="SSF144083">
    <property type="entry name" value="Magnesium transport protein CorA, transmembrane region"/>
    <property type="match status" value="1"/>
</dbReference>
<dbReference type="InterPro" id="IPR045863">
    <property type="entry name" value="CorA_TM1_TM2"/>
</dbReference>
<keyword evidence="5 6" id="KW-0472">Membrane</keyword>
<dbReference type="Gene3D" id="1.20.58.340">
    <property type="entry name" value="Magnesium transport protein CorA, transmembrane region"/>
    <property type="match status" value="2"/>
</dbReference>
<protein>
    <submittedName>
        <fullName evidence="7 8">Magnesium transporter</fullName>
    </submittedName>
</protein>
<evidence type="ECO:0000256" key="4">
    <source>
        <dbReference type="ARBA" id="ARBA00022989"/>
    </source>
</evidence>